<dbReference type="InterPro" id="IPR048136">
    <property type="entry name" value="STM3941-like"/>
</dbReference>
<protein>
    <submittedName>
        <fullName evidence="2">STM3941 family protein</fullName>
    </submittedName>
</protein>
<keyword evidence="1" id="KW-1133">Transmembrane helix</keyword>
<sequence>MQIDTSQTLEIKGSPLKLIGLLLAGIVMTGLSAAITFLPAVFGPGLIFGIPGMLFFGACTCIAVYRLIISSGVMVTISPAGILDLRIAREMIPWSEVREVFVWSSSGQKFIILNVDPEFEKTLGLGWIPRMTRSANAKLGADGLAIAPTGIRIGFDDLFALICAHVAAAQGPWGGAGHPVRHVDAPGL</sequence>
<gene>
    <name evidence="2" type="ORF">V6L76_03545</name>
</gene>
<feature type="transmembrane region" description="Helical" evidence="1">
    <location>
        <begin position="48"/>
        <end position="68"/>
    </location>
</feature>
<comment type="caution">
    <text evidence="2">The sequence shown here is derived from an EMBL/GenBank/DDBJ whole genome shotgun (WGS) entry which is preliminary data.</text>
</comment>
<name>A0ABU7ZKF0_9HYPH</name>
<proteinExistence type="predicted"/>
<dbReference type="RefSeq" id="WP_334250143.1">
    <property type="nucleotide sequence ID" value="NZ_JBAKBE010000002.1"/>
</dbReference>
<feature type="transmembrane region" description="Helical" evidence="1">
    <location>
        <begin position="21"/>
        <end position="42"/>
    </location>
</feature>
<keyword evidence="3" id="KW-1185">Reference proteome</keyword>
<accession>A0ABU7ZKF0</accession>
<dbReference type="Proteomes" id="UP001380822">
    <property type="component" value="Unassembled WGS sequence"/>
</dbReference>
<reference evidence="2 3" key="1">
    <citation type="submission" date="2024-02" db="EMBL/GenBank/DDBJ databases">
        <title>A new putative Pannonibacter species isolated from two cases of bloodstream infections in paediatric patients.</title>
        <authorList>
            <person name="Castellana S."/>
            <person name="De Laurentiis V."/>
            <person name="Grassi M."/>
            <person name="De Leonardis F."/>
            <person name="Mosca A."/>
            <person name="De Carlo C."/>
            <person name="Sparapano E."/>
            <person name="Ronga L."/>
            <person name="Santacroce L."/>
            <person name="Chironna M."/>
            <person name="De Robertis A."/>
            <person name="Bianco A."/>
            <person name="Del Sambro L."/>
            <person name="Capozzi L."/>
            <person name="Parisi A."/>
        </authorList>
    </citation>
    <scope>NUCLEOTIDE SEQUENCE [LARGE SCALE GENOMIC DNA]</scope>
    <source>
        <strain evidence="2 3">Pt2</strain>
    </source>
</reference>
<keyword evidence="1" id="KW-0812">Transmembrane</keyword>
<evidence type="ECO:0000313" key="3">
    <source>
        <dbReference type="Proteomes" id="UP001380822"/>
    </source>
</evidence>
<evidence type="ECO:0000313" key="2">
    <source>
        <dbReference type="EMBL" id="MEH0095310.1"/>
    </source>
</evidence>
<dbReference type="NCBIfam" id="NF041635">
    <property type="entry name" value="STM3941_fam"/>
    <property type="match status" value="1"/>
</dbReference>
<organism evidence="2 3">
    <name type="scientific">Pannonibacter anstelovis</name>
    <dbReference type="NCBI Taxonomy" id="3121537"/>
    <lineage>
        <taxon>Bacteria</taxon>
        <taxon>Pseudomonadati</taxon>
        <taxon>Pseudomonadota</taxon>
        <taxon>Alphaproteobacteria</taxon>
        <taxon>Hyphomicrobiales</taxon>
        <taxon>Stappiaceae</taxon>
        <taxon>Pannonibacter</taxon>
    </lineage>
</organism>
<evidence type="ECO:0000256" key="1">
    <source>
        <dbReference type="SAM" id="Phobius"/>
    </source>
</evidence>
<keyword evidence="1" id="KW-0472">Membrane</keyword>
<dbReference type="EMBL" id="JBAKBE010000002">
    <property type="protein sequence ID" value="MEH0095310.1"/>
    <property type="molecule type" value="Genomic_DNA"/>
</dbReference>